<evidence type="ECO:0000256" key="1">
    <source>
        <dbReference type="SAM" id="Phobius"/>
    </source>
</evidence>
<feature type="transmembrane region" description="Helical" evidence="1">
    <location>
        <begin position="83"/>
        <end position="106"/>
    </location>
</feature>
<evidence type="ECO:0000256" key="2">
    <source>
        <dbReference type="SAM" id="SignalP"/>
    </source>
</evidence>
<feature type="chain" id="PRO_5042285206" evidence="2">
    <location>
        <begin position="21"/>
        <end position="161"/>
    </location>
</feature>
<dbReference type="Proteomes" id="UP001162972">
    <property type="component" value="Unassembled WGS sequence"/>
</dbReference>
<keyword evidence="1" id="KW-1133">Transmembrane helix</keyword>
<keyword evidence="2" id="KW-0732">Signal</keyword>
<organism evidence="3 4">
    <name type="scientific">Salix udensis</name>
    <dbReference type="NCBI Taxonomy" id="889485"/>
    <lineage>
        <taxon>Eukaryota</taxon>
        <taxon>Viridiplantae</taxon>
        <taxon>Streptophyta</taxon>
        <taxon>Embryophyta</taxon>
        <taxon>Tracheophyta</taxon>
        <taxon>Spermatophyta</taxon>
        <taxon>Magnoliopsida</taxon>
        <taxon>eudicotyledons</taxon>
        <taxon>Gunneridae</taxon>
        <taxon>Pentapetalae</taxon>
        <taxon>rosids</taxon>
        <taxon>fabids</taxon>
        <taxon>Malpighiales</taxon>
        <taxon>Salicaceae</taxon>
        <taxon>Saliceae</taxon>
        <taxon>Salix</taxon>
    </lineage>
</organism>
<accession>A0AAD6J7W7</accession>
<feature type="signal peptide" evidence="2">
    <location>
        <begin position="1"/>
        <end position="20"/>
    </location>
</feature>
<evidence type="ECO:0000313" key="3">
    <source>
        <dbReference type="EMBL" id="KAJ6397265.1"/>
    </source>
</evidence>
<protein>
    <submittedName>
        <fullName evidence="3">Uncharacterized protein</fullName>
    </submittedName>
</protein>
<keyword evidence="1" id="KW-0812">Transmembrane</keyword>
<name>A0AAD6J7W7_9ROSI</name>
<gene>
    <name evidence="3" type="ORF">OIU84_020267</name>
</gene>
<dbReference type="EMBL" id="JAPFFJ010000034">
    <property type="protein sequence ID" value="KAJ6397265.1"/>
    <property type="molecule type" value="Genomic_DNA"/>
</dbReference>
<reference evidence="3" key="2">
    <citation type="journal article" date="2023" name="Int. J. Mol. Sci.">
        <title>De Novo Assembly and Annotation of 11 Diverse Shrub Willow (Salix) Genomes Reveals Novel Gene Organization in Sex-Linked Regions.</title>
        <authorList>
            <person name="Hyden B."/>
            <person name="Feng K."/>
            <person name="Yates T.B."/>
            <person name="Jawdy S."/>
            <person name="Cereghino C."/>
            <person name="Smart L.B."/>
            <person name="Muchero W."/>
        </authorList>
    </citation>
    <scope>NUCLEOTIDE SEQUENCE</scope>
    <source>
        <tissue evidence="3">Shoot tip</tissue>
    </source>
</reference>
<reference evidence="3" key="1">
    <citation type="submission" date="2022-10" db="EMBL/GenBank/DDBJ databases">
        <authorList>
            <person name="Hyden B.L."/>
            <person name="Feng K."/>
            <person name="Yates T."/>
            <person name="Jawdy S."/>
            <person name="Smart L.B."/>
            <person name="Muchero W."/>
        </authorList>
    </citation>
    <scope>NUCLEOTIDE SEQUENCE</scope>
    <source>
        <tissue evidence="3">Shoot tip</tissue>
    </source>
</reference>
<proteinExistence type="predicted"/>
<comment type="caution">
    <text evidence="3">The sequence shown here is derived from an EMBL/GenBank/DDBJ whole genome shotgun (WGS) entry which is preliminary data.</text>
</comment>
<dbReference type="AlphaFoldDB" id="A0AAD6J7W7"/>
<keyword evidence="4" id="KW-1185">Reference proteome</keyword>
<feature type="transmembrane region" description="Helical" evidence="1">
    <location>
        <begin position="50"/>
        <end position="71"/>
    </location>
</feature>
<keyword evidence="1" id="KW-0472">Membrane</keyword>
<evidence type="ECO:0000313" key="4">
    <source>
        <dbReference type="Proteomes" id="UP001162972"/>
    </source>
</evidence>
<sequence length="161" mass="16556">MQQLLQSLLLLRSASPGVAAFLGPPFFSSGPLSVFLPGSRLVSPGPPWRLLGLLLGLLAFRLGLSLGLLAFRLGLSLGLLAFRLGFCLVSPAVGLGSFLGLFAVSLGPPRRALGLPSAWARPGSARGLGSFFEPVVLLRPAGLAFSVLGPGPPPLLPRASP</sequence>